<gene>
    <name evidence="5" type="primary">HSP26.5</name>
    <name evidence="5" type="ORF">SDJN03_21925</name>
</gene>
<evidence type="ECO:0000313" key="6">
    <source>
        <dbReference type="Proteomes" id="UP000685013"/>
    </source>
</evidence>
<dbReference type="Pfam" id="PF00011">
    <property type="entry name" value="HSP20"/>
    <property type="match status" value="1"/>
</dbReference>
<reference evidence="5 6" key="1">
    <citation type="journal article" date="2021" name="Hortic Res">
        <title>The domestication of Cucurbita argyrosperma as revealed by the genome of its wild relative.</title>
        <authorList>
            <person name="Barrera-Redondo J."/>
            <person name="Sanchez-de la Vega G."/>
            <person name="Aguirre-Liguori J.A."/>
            <person name="Castellanos-Morales G."/>
            <person name="Gutierrez-Guerrero Y.T."/>
            <person name="Aguirre-Dugua X."/>
            <person name="Aguirre-Planter E."/>
            <person name="Tenaillon M.I."/>
            <person name="Lira-Saade R."/>
            <person name="Eguiarte L.E."/>
        </authorList>
    </citation>
    <scope>NUCLEOTIDE SEQUENCE [LARGE SCALE GENOMIC DNA]</scope>
    <source>
        <strain evidence="5">JBR-2021</strain>
    </source>
</reference>
<evidence type="ECO:0000259" key="4">
    <source>
        <dbReference type="PROSITE" id="PS01031"/>
    </source>
</evidence>
<keyword evidence="6" id="KW-1185">Reference proteome</keyword>
<dbReference type="InterPro" id="IPR044587">
    <property type="entry name" value="HSP21-like"/>
</dbReference>
<evidence type="ECO:0000313" key="5">
    <source>
        <dbReference type="EMBL" id="KAG6581923.1"/>
    </source>
</evidence>
<proteinExistence type="inferred from homology"/>
<dbReference type="InterPro" id="IPR002068">
    <property type="entry name" value="A-crystallin/Hsp20_dom"/>
</dbReference>
<accession>A0AAV6MKT9</accession>
<dbReference type="PANTHER" id="PTHR46733">
    <property type="entry name" value="26.5 KDA HEAT SHOCK PROTEIN, MITOCHONDRIAL"/>
    <property type="match status" value="1"/>
</dbReference>
<sequence length="289" mass="33564">MVYLRNNWKLYETCTGQDRHMFSPWTSTCQKLQRHFWTHLPDSPPSPHVFIISSSATIFTPKHITNRAHSTSLFEYSFPMALTRLALKNLQQRALVSSSADALLHRQTEALIRRFCDQSSEGNPKEVAINNEDKNTKMVPKGEGKKWVLWKKNGREFDVGNSLMQAAENINRVLKSLKLRRPWWVSNGHVKEQEEWYKLKVEMPGIRKEDVKVRVEGRILSIRGEHREEDEEEESGWRGERYGYYESTVMLPEDAVADEIKAELKDGVLTITIPRTEMPPKDVKEITVV</sequence>
<comment type="caution">
    <text evidence="5">The sequence shown here is derived from an EMBL/GenBank/DDBJ whole genome shotgun (WGS) entry which is preliminary data.</text>
</comment>
<dbReference type="GO" id="GO:0009408">
    <property type="term" value="P:response to heat"/>
    <property type="evidence" value="ECO:0007669"/>
    <property type="project" value="InterPro"/>
</dbReference>
<evidence type="ECO:0000256" key="1">
    <source>
        <dbReference type="ARBA" id="ARBA00023016"/>
    </source>
</evidence>
<dbReference type="CDD" id="cd06464">
    <property type="entry name" value="ACD_sHsps-like"/>
    <property type="match status" value="1"/>
</dbReference>
<feature type="non-terminal residue" evidence="5">
    <location>
        <position position="1"/>
    </location>
</feature>
<feature type="domain" description="SHSP" evidence="4">
    <location>
        <begin position="174"/>
        <end position="289"/>
    </location>
</feature>
<organism evidence="5 6">
    <name type="scientific">Cucurbita argyrosperma subsp. sororia</name>
    <dbReference type="NCBI Taxonomy" id="37648"/>
    <lineage>
        <taxon>Eukaryota</taxon>
        <taxon>Viridiplantae</taxon>
        <taxon>Streptophyta</taxon>
        <taxon>Embryophyta</taxon>
        <taxon>Tracheophyta</taxon>
        <taxon>Spermatophyta</taxon>
        <taxon>Magnoliopsida</taxon>
        <taxon>eudicotyledons</taxon>
        <taxon>Gunneridae</taxon>
        <taxon>Pentapetalae</taxon>
        <taxon>rosids</taxon>
        <taxon>fabids</taxon>
        <taxon>Cucurbitales</taxon>
        <taxon>Cucurbitaceae</taxon>
        <taxon>Cucurbiteae</taxon>
        <taxon>Cucurbita</taxon>
    </lineage>
</organism>
<evidence type="ECO:0000256" key="2">
    <source>
        <dbReference type="PROSITE-ProRule" id="PRU00285"/>
    </source>
</evidence>
<protein>
    <submittedName>
        <fullName evidence="5">26.5 kDa heat shock protein, mitochondrial</fullName>
    </submittedName>
</protein>
<dbReference type="EMBL" id="JAGKQH010000014">
    <property type="protein sequence ID" value="KAG6581923.1"/>
    <property type="molecule type" value="Genomic_DNA"/>
</dbReference>
<comment type="similarity">
    <text evidence="2 3">Belongs to the small heat shock protein (HSP20) family.</text>
</comment>
<name>A0AAV6MKT9_9ROSI</name>
<keyword evidence="1 5" id="KW-0346">Stress response</keyword>
<dbReference type="PANTHER" id="PTHR46733:SF3">
    <property type="entry name" value="26.5 KDA HEAT SHOCK PROTEIN, MITOCHONDRIAL"/>
    <property type="match status" value="1"/>
</dbReference>
<dbReference type="AlphaFoldDB" id="A0AAV6MKT9"/>
<dbReference type="Proteomes" id="UP000685013">
    <property type="component" value="Chromosome 14"/>
</dbReference>
<evidence type="ECO:0000256" key="3">
    <source>
        <dbReference type="RuleBase" id="RU003616"/>
    </source>
</evidence>
<dbReference type="PROSITE" id="PS01031">
    <property type="entry name" value="SHSP"/>
    <property type="match status" value="1"/>
</dbReference>